<dbReference type="Proteomes" id="UP000821845">
    <property type="component" value="Chromosome 1"/>
</dbReference>
<evidence type="ECO:0000313" key="2">
    <source>
        <dbReference type="Proteomes" id="UP000821845"/>
    </source>
</evidence>
<proteinExistence type="predicted"/>
<comment type="caution">
    <text evidence="1">The sequence shown here is derived from an EMBL/GenBank/DDBJ whole genome shotgun (WGS) entry which is preliminary data.</text>
</comment>
<evidence type="ECO:0000313" key="1">
    <source>
        <dbReference type="EMBL" id="KAH6945806.1"/>
    </source>
</evidence>
<dbReference type="EMBL" id="CM023481">
    <property type="protein sequence ID" value="KAH6945806.1"/>
    <property type="molecule type" value="Genomic_DNA"/>
</dbReference>
<organism evidence="1 2">
    <name type="scientific">Hyalomma asiaticum</name>
    <name type="common">Tick</name>
    <dbReference type="NCBI Taxonomy" id="266040"/>
    <lineage>
        <taxon>Eukaryota</taxon>
        <taxon>Metazoa</taxon>
        <taxon>Ecdysozoa</taxon>
        <taxon>Arthropoda</taxon>
        <taxon>Chelicerata</taxon>
        <taxon>Arachnida</taxon>
        <taxon>Acari</taxon>
        <taxon>Parasitiformes</taxon>
        <taxon>Ixodida</taxon>
        <taxon>Ixodoidea</taxon>
        <taxon>Ixodidae</taxon>
        <taxon>Hyalomminae</taxon>
        <taxon>Hyalomma</taxon>
    </lineage>
</organism>
<reference evidence="1" key="1">
    <citation type="submission" date="2020-05" db="EMBL/GenBank/DDBJ databases">
        <title>Large-scale comparative analyses of tick genomes elucidate their genetic diversity and vector capacities.</title>
        <authorList>
            <person name="Jia N."/>
            <person name="Wang J."/>
            <person name="Shi W."/>
            <person name="Du L."/>
            <person name="Sun Y."/>
            <person name="Zhan W."/>
            <person name="Jiang J."/>
            <person name="Wang Q."/>
            <person name="Zhang B."/>
            <person name="Ji P."/>
            <person name="Sakyi L.B."/>
            <person name="Cui X."/>
            <person name="Yuan T."/>
            <person name="Jiang B."/>
            <person name="Yang W."/>
            <person name="Lam T.T.-Y."/>
            <person name="Chang Q."/>
            <person name="Ding S."/>
            <person name="Wang X."/>
            <person name="Zhu J."/>
            <person name="Ruan X."/>
            <person name="Zhao L."/>
            <person name="Wei J."/>
            <person name="Que T."/>
            <person name="Du C."/>
            <person name="Cheng J."/>
            <person name="Dai P."/>
            <person name="Han X."/>
            <person name="Huang E."/>
            <person name="Gao Y."/>
            <person name="Liu J."/>
            <person name="Shao H."/>
            <person name="Ye R."/>
            <person name="Li L."/>
            <person name="Wei W."/>
            <person name="Wang X."/>
            <person name="Wang C."/>
            <person name="Yang T."/>
            <person name="Huo Q."/>
            <person name="Li W."/>
            <person name="Guo W."/>
            <person name="Chen H."/>
            <person name="Zhou L."/>
            <person name="Ni X."/>
            <person name="Tian J."/>
            <person name="Zhou Y."/>
            <person name="Sheng Y."/>
            <person name="Liu T."/>
            <person name="Pan Y."/>
            <person name="Xia L."/>
            <person name="Li J."/>
            <person name="Zhao F."/>
            <person name="Cao W."/>
        </authorList>
    </citation>
    <scope>NUCLEOTIDE SEQUENCE</scope>
    <source>
        <strain evidence="1">Hyas-2018</strain>
    </source>
</reference>
<name>A0ACB7THV5_HYAAI</name>
<keyword evidence="2" id="KW-1185">Reference proteome</keyword>
<sequence>MRQRGRSSLPAAAWLQGLRQAPWSDTCSEHKQSQAAAEPRLRESARSLRRRQGHLFRRARILGAETKGLPAKHALSDLGSAAAQGQRQCVTCERSRVTQCSRRPPAQGGSTVARPTRATRKQGPVISGDPFCIAPQQLPVECCFRARPRDHYGRRPLGSPAYGC</sequence>
<protein>
    <submittedName>
        <fullName evidence="1">Uncharacterized protein</fullName>
    </submittedName>
</protein>
<accession>A0ACB7THV5</accession>
<gene>
    <name evidence="1" type="ORF">HPB50_010016</name>
</gene>